<feature type="compositionally biased region" description="Polar residues" evidence="1">
    <location>
        <begin position="27"/>
        <end position="40"/>
    </location>
</feature>
<evidence type="ECO:0000256" key="1">
    <source>
        <dbReference type="SAM" id="MobiDB-lite"/>
    </source>
</evidence>
<protein>
    <submittedName>
        <fullName evidence="2">Uncharacterized protein</fullName>
    </submittedName>
</protein>
<reference evidence="2 3" key="1">
    <citation type="submission" date="2019-03" db="EMBL/GenBank/DDBJ databases">
        <title>Single cell metagenomics reveals metabolic interactions within the superorganism composed of flagellate Streblomastix strix and complex community of Bacteroidetes bacteria on its surface.</title>
        <authorList>
            <person name="Treitli S.C."/>
            <person name="Kolisko M."/>
            <person name="Husnik F."/>
            <person name="Keeling P."/>
            <person name="Hampl V."/>
        </authorList>
    </citation>
    <scope>NUCLEOTIDE SEQUENCE [LARGE SCALE GENOMIC DNA]</scope>
    <source>
        <strain evidence="2">ST1C</strain>
    </source>
</reference>
<proteinExistence type="predicted"/>
<name>A0A5J4VHG0_9EUKA</name>
<dbReference type="AlphaFoldDB" id="A0A5J4VHG0"/>
<dbReference type="EMBL" id="SNRW01007056">
    <property type="protein sequence ID" value="KAA6381925.1"/>
    <property type="molecule type" value="Genomic_DNA"/>
</dbReference>
<sequence length="510" mass="55193">MYESEWYDSGQLVPDQVTPASDEQPLVNGTASAGISTSYSRGDHVHPQQLTYDNDITATKFIKSGGLATEVLCANGDTTTIDAKLSRTYTGSGWIRLCVFPAGNSVGNPVIEFKIYTSYNSGQTVRLQPNYTENGITNVYGVFNAPTYIGTQYVIENGARELFHNHSGSGTTAIYNAYIRLESVGTITIVVTDKSTQYTNRITEILTQDIVTGVSTGTTIPINYNYGYGGFMQNTLQVNPTDRTKSSYSNGIRIGNFSNEAALYLACSNTAINTVQAGQWEISKTSDNALTINPSSLRKADHSVGLSINGDSSIITFNGNELVNVGTDQTINGRKAFKNNQFEVQLTGSNYPLLLINNNNNYMEQMINSNQMILTLNTSLPVGTPLYINQQGSNLSTQYPDSKVVQNYVLNAGSSDSFAGVKCGAIQINPTVNNFNEGIRISRSTISDYSGIYLGCDPNSTTGTISDQWSIVNTHDGELRIGVGDQLNQSNKGLIISADGNTLSFNGRVL</sequence>
<evidence type="ECO:0000313" key="2">
    <source>
        <dbReference type="EMBL" id="KAA6381925.1"/>
    </source>
</evidence>
<evidence type="ECO:0000313" key="3">
    <source>
        <dbReference type="Proteomes" id="UP000324800"/>
    </source>
</evidence>
<accession>A0A5J4VHG0</accession>
<organism evidence="2 3">
    <name type="scientific">Streblomastix strix</name>
    <dbReference type="NCBI Taxonomy" id="222440"/>
    <lineage>
        <taxon>Eukaryota</taxon>
        <taxon>Metamonada</taxon>
        <taxon>Preaxostyla</taxon>
        <taxon>Oxymonadida</taxon>
        <taxon>Streblomastigidae</taxon>
        <taxon>Streblomastix</taxon>
    </lineage>
</organism>
<gene>
    <name evidence="2" type="ORF">EZS28_022548</name>
</gene>
<dbReference type="Proteomes" id="UP000324800">
    <property type="component" value="Unassembled WGS sequence"/>
</dbReference>
<feature type="region of interest" description="Disordered" evidence="1">
    <location>
        <begin position="1"/>
        <end position="46"/>
    </location>
</feature>
<comment type="caution">
    <text evidence="2">The sequence shown here is derived from an EMBL/GenBank/DDBJ whole genome shotgun (WGS) entry which is preliminary data.</text>
</comment>